<dbReference type="GO" id="GO:0005886">
    <property type="term" value="C:plasma membrane"/>
    <property type="evidence" value="ECO:0007669"/>
    <property type="project" value="UniProtKB-SubCell"/>
</dbReference>
<evidence type="ECO:0000256" key="6">
    <source>
        <dbReference type="SAM" id="Phobius"/>
    </source>
</evidence>
<evidence type="ECO:0000256" key="2">
    <source>
        <dbReference type="ARBA" id="ARBA00022475"/>
    </source>
</evidence>
<feature type="transmembrane region" description="Helical" evidence="6">
    <location>
        <begin position="97"/>
        <end position="120"/>
    </location>
</feature>
<dbReference type="AlphaFoldDB" id="A0A523UV43"/>
<dbReference type="Pfam" id="PF13440">
    <property type="entry name" value="Polysacc_synt_3"/>
    <property type="match status" value="1"/>
</dbReference>
<organism evidence="7 8">
    <name type="scientific">candidate division TA06 bacterium</name>
    <dbReference type="NCBI Taxonomy" id="2250710"/>
    <lineage>
        <taxon>Bacteria</taxon>
        <taxon>Bacteria division TA06</taxon>
    </lineage>
</organism>
<dbReference type="PANTHER" id="PTHR30250:SF11">
    <property type="entry name" value="O-ANTIGEN TRANSPORTER-RELATED"/>
    <property type="match status" value="1"/>
</dbReference>
<feature type="transmembrane region" description="Helical" evidence="6">
    <location>
        <begin position="29"/>
        <end position="52"/>
    </location>
</feature>
<feature type="transmembrane region" description="Helical" evidence="6">
    <location>
        <begin position="317"/>
        <end position="340"/>
    </location>
</feature>
<comment type="subcellular location">
    <subcellularLocation>
        <location evidence="1">Cell membrane</location>
        <topology evidence="1">Multi-pass membrane protein</topology>
    </subcellularLocation>
</comment>
<feature type="transmembrane region" description="Helical" evidence="6">
    <location>
        <begin position="401"/>
        <end position="420"/>
    </location>
</feature>
<feature type="transmembrane region" description="Helical" evidence="6">
    <location>
        <begin position="64"/>
        <end position="85"/>
    </location>
</feature>
<dbReference type="PANTHER" id="PTHR30250">
    <property type="entry name" value="PST FAMILY PREDICTED COLANIC ACID TRANSPORTER"/>
    <property type="match status" value="1"/>
</dbReference>
<evidence type="ECO:0000256" key="4">
    <source>
        <dbReference type="ARBA" id="ARBA00022989"/>
    </source>
</evidence>
<evidence type="ECO:0000256" key="1">
    <source>
        <dbReference type="ARBA" id="ARBA00004651"/>
    </source>
</evidence>
<feature type="transmembrane region" description="Helical" evidence="6">
    <location>
        <begin position="192"/>
        <end position="212"/>
    </location>
</feature>
<dbReference type="EMBL" id="SOJN01000053">
    <property type="protein sequence ID" value="TET46423.1"/>
    <property type="molecule type" value="Genomic_DNA"/>
</dbReference>
<evidence type="ECO:0000313" key="8">
    <source>
        <dbReference type="Proteomes" id="UP000315525"/>
    </source>
</evidence>
<keyword evidence="5 6" id="KW-0472">Membrane</keyword>
<feature type="transmembrane region" description="Helical" evidence="6">
    <location>
        <begin position="132"/>
        <end position="152"/>
    </location>
</feature>
<feature type="transmembrane region" description="Helical" evidence="6">
    <location>
        <begin position="361"/>
        <end position="381"/>
    </location>
</feature>
<gene>
    <name evidence="7" type="ORF">E3J62_04255</name>
</gene>
<evidence type="ECO:0000313" key="7">
    <source>
        <dbReference type="EMBL" id="TET46423.1"/>
    </source>
</evidence>
<evidence type="ECO:0000256" key="5">
    <source>
        <dbReference type="ARBA" id="ARBA00023136"/>
    </source>
</evidence>
<keyword evidence="2" id="KW-1003">Cell membrane</keyword>
<dbReference type="Proteomes" id="UP000315525">
    <property type="component" value="Unassembled WGS sequence"/>
</dbReference>
<protein>
    <submittedName>
        <fullName evidence="7">Uncharacterized protein</fullName>
    </submittedName>
</protein>
<feature type="transmembrane region" description="Helical" evidence="6">
    <location>
        <begin position="164"/>
        <end position="186"/>
    </location>
</feature>
<keyword evidence="4 6" id="KW-1133">Transmembrane helix</keyword>
<keyword evidence="3 6" id="KW-0812">Transmembrane</keyword>
<reference evidence="7 8" key="1">
    <citation type="submission" date="2019-03" db="EMBL/GenBank/DDBJ databases">
        <title>Metabolic potential of uncultured bacteria and archaea associated with petroleum seepage in deep-sea sediments.</title>
        <authorList>
            <person name="Dong X."/>
            <person name="Hubert C."/>
        </authorList>
    </citation>
    <scope>NUCLEOTIDE SEQUENCE [LARGE SCALE GENOMIC DNA]</scope>
    <source>
        <strain evidence="7">E44_bin18</strain>
    </source>
</reference>
<feature type="transmembrane region" description="Helical" evidence="6">
    <location>
        <begin position="440"/>
        <end position="457"/>
    </location>
</feature>
<name>A0A523UV43_UNCT6</name>
<sequence length="501" mass="54916">MFSTGGPTYVLVPTDLSEMKHSLTIKTGIIALSNVIRMAGLLVINAILARILTRDAYGTYQQVWLVYATIFPVFMLGIPASLYYFLQHSDERERGSIMANSFLLLLFSGLVMTVLVAAGAGGIAKLFGNQHLALPLRIFSAYSLFTVSTLWAEPFYISTNRHSVVLFVTAASTLGLVISVVPLAALDRPLSLVFLAVVCYSALRFAGLGLMLGRDRKLIGRSPDRSLTGRQLAYSVPVNASEIIGSVSKNVDKVMVSRFLSPSSYAIYANGAMEIPISALLVGSISSVIWPSLSRMHQEKKTGSLLSVWLNTTDKTAFVVMPLFFFFVLYAPDFMVTLFSQKYLASATPFRVHLLVLPLRIAQYAVLLLSMGAAKAVLFGAAGDFVVKFGLSLALIRPLGYVGPAVAAVCSTWLQVFYYLYIAKRILGVGFRKILPWGRLARTCIIGAIACGCSYPVRLSSLDPLHRLLVGVLVFAAVYLLFFYWFARESMPTILSRRRDS</sequence>
<proteinExistence type="predicted"/>
<dbReference type="InterPro" id="IPR050833">
    <property type="entry name" value="Poly_Biosynth_Transport"/>
</dbReference>
<comment type="caution">
    <text evidence="7">The sequence shown here is derived from an EMBL/GenBank/DDBJ whole genome shotgun (WGS) entry which is preliminary data.</text>
</comment>
<feature type="transmembrane region" description="Helical" evidence="6">
    <location>
        <begin position="469"/>
        <end position="487"/>
    </location>
</feature>
<evidence type="ECO:0000256" key="3">
    <source>
        <dbReference type="ARBA" id="ARBA00022692"/>
    </source>
</evidence>
<accession>A0A523UV43</accession>
<feature type="transmembrane region" description="Helical" evidence="6">
    <location>
        <begin position="265"/>
        <end position="290"/>
    </location>
</feature>